<evidence type="ECO:0000256" key="1">
    <source>
        <dbReference type="SAM" id="MobiDB-lite"/>
    </source>
</evidence>
<dbReference type="AlphaFoldDB" id="A0A5C1QS39"/>
<evidence type="ECO:0000313" key="4">
    <source>
        <dbReference type="Proteomes" id="UP000324209"/>
    </source>
</evidence>
<feature type="chain" id="PRO_5022949083" evidence="2">
    <location>
        <begin position="21"/>
        <end position="176"/>
    </location>
</feature>
<dbReference type="KEGG" id="ock:EXM22_13210"/>
<feature type="compositionally biased region" description="Basic and acidic residues" evidence="1">
    <location>
        <begin position="30"/>
        <end position="58"/>
    </location>
</feature>
<dbReference type="RefSeq" id="WP_149486981.1">
    <property type="nucleotide sequence ID" value="NZ_CP036150.1"/>
</dbReference>
<dbReference type="OrthoDB" id="9869487at2"/>
<proteinExistence type="predicted"/>
<feature type="signal peptide" evidence="2">
    <location>
        <begin position="1"/>
        <end position="20"/>
    </location>
</feature>
<gene>
    <name evidence="3" type="ORF">EXM22_13210</name>
</gene>
<keyword evidence="4" id="KW-1185">Reference proteome</keyword>
<feature type="region of interest" description="Disordered" evidence="1">
    <location>
        <begin position="25"/>
        <end position="61"/>
    </location>
</feature>
<name>A0A5C1QS39_9SPIO</name>
<accession>A0A5C1QS39</accession>
<keyword evidence="2" id="KW-0732">Signal</keyword>
<dbReference type="Proteomes" id="UP000324209">
    <property type="component" value="Chromosome"/>
</dbReference>
<reference evidence="3 4" key="1">
    <citation type="submission" date="2019-02" db="EMBL/GenBank/DDBJ databases">
        <title>Complete Genome Sequence and Methylome Analysis of free living Spirochaetas.</title>
        <authorList>
            <person name="Fomenkov A."/>
            <person name="Dubinina G."/>
            <person name="Leshcheva N."/>
            <person name="Mikheeva N."/>
            <person name="Grabovich M."/>
            <person name="Vincze T."/>
            <person name="Roberts R.J."/>
        </authorList>
    </citation>
    <scope>NUCLEOTIDE SEQUENCE [LARGE SCALE GENOMIC DNA]</scope>
    <source>
        <strain evidence="3 4">K2</strain>
    </source>
</reference>
<dbReference type="EMBL" id="CP036150">
    <property type="protein sequence ID" value="QEN08902.1"/>
    <property type="molecule type" value="Genomic_DNA"/>
</dbReference>
<organism evidence="3 4">
    <name type="scientific">Oceanispirochaeta crateris</name>
    <dbReference type="NCBI Taxonomy" id="2518645"/>
    <lineage>
        <taxon>Bacteria</taxon>
        <taxon>Pseudomonadati</taxon>
        <taxon>Spirochaetota</taxon>
        <taxon>Spirochaetia</taxon>
        <taxon>Spirochaetales</taxon>
        <taxon>Spirochaetaceae</taxon>
        <taxon>Oceanispirochaeta</taxon>
    </lineage>
</organism>
<protein>
    <submittedName>
        <fullName evidence="3">Uncharacterized protein</fullName>
    </submittedName>
</protein>
<evidence type="ECO:0000313" key="3">
    <source>
        <dbReference type="EMBL" id="QEN08902.1"/>
    </source>
</evidence>
<sequence>MKKKVMVAALVLVSSAAVFASGNKEDDNEYYERGPRMENRNDTREFRGRDWQDQDGPQRRGGMVWFDEEGNPITPEEISAEGTLVLEEGTMPYLETEDGKVFLMIPPFAIAEVDLEGGETIKVKGYDMPTDRWGNKTESVFLHVLSADIDGETFTLDMGRAGGRDRHHGKSGRGNW</sequence>
<evidence type="ECO:0000256" key="2">
    <source>
        <dbReference type="SAM" id="SignalP"/>
    </source>
</evidence>